<gene>
    <name evidence="2" type="ORF">N7G274_001803</name>
</gene>
<dbReference type="EMBL" id="JBEFKJ010000004">
    <property type="protein sequence ID" value="KAL2046356.1"/>
    <property type="molecule type" value="Genomic_DNA"/>
</dbReference>
<keyword evidence="3" id="KW-1185">Reference proteome</keyword>
<evidence type="ECO:0000313" key="2">
    <source>
        <dbReference type="EMBL" id="KAL2046356.1"/>
    </source>
</evidence>
<feature type="region of interest" description="Disordered" evidence="1">
    <location>
        <begin position="1"/>
        <end position="20"/>
    </location>
</feature>
<protein>
    <submittedName>
        <fullName evidence="2">Uncharacterized protein</fullName>
    </submittedName>
</protein>
<dbReference type="Proteomes" id="UP001590950">
    <property type="component" value="Unassembled WGS sequence"/>
</dbReference>
<comment type="caution">
    <text evidence="2">The sequence shown here is derived from an EMBL/GenBank/DDBJ whole genome shotgun (WGS) entry which is preliminary data.</text>
</comment>
<name>A0ABR4ANF9_9LECA</name>
<evidence type="ECO:0000313" key="3">
    <source>
        <dbReference type="Proteomes" id="UP001590950"/>
    </source>
</evidence>
<feature type="compositionally biased region" description="Acidic residues" evidence="1">
    <location>
        <begin position="10"/>
        <end position="20"/>
    </location>
</feature>
<evidence type="ECO:0000256" key="1">
    <source>
        <dbReference type="SAM" id="MobiDB-lite"/>
    </source>
</evidence>
<accession>A0ABR4ANF9</accession>
<reference evidence="2 3" key="1">
    <citation type="submission" date="2024-09" db="EMBL/GenBank/DDBJ databases">
        <title>Rethinking Asexuality: The Enigmatic Case of Functional Sexual Genes in Lepraria (Stereocaulaceae).</title>
        <authorList>
            <person name="Doellman M."/>
            <person name="Sun Y."/>
            <person name="Barcenas-Pena A."/>
            <person name="Lumbsch H.T."/>
            <person name="Grewe F."/>
        </authorList>
    </citation>
    <scope>NUCLEOTIDE SEQUENCE [LARGE SCALE GENOMIC DNA]</scope>
    <source>
        <strain evidence="2 3">Mercado 3170</strain>
    </source>
</reference>
<organism evidence="2 3">
    <name type="scientific">Stereocaulon virgatum</name>
    <dbReference type="NCBI Taxonomy" id="373712"/>
    <lineage>
        <taxon>Eukaryota</taxon>
        <taxon>Fungi</taxon>
        <taxon>Dikarya</taxon>
        <taxon>Ascomycota</taxon>
        <taxon>Pezizomycotina</taxon>
        <taxon>Lecanoromycetes</taxon>
        <taxon>OSLEUM clade</taxon>
        <taxon>Lecanoromycetidae</taxon>
        <taxon>Lecanorales</taxon>
        <taxon>Lecanorineae</taxon>
        <taxon>Stereocaulaceae</taxon>
        <taxon>Stereocaulon</taxon>
    </lineage>
</organism>
<sequence>MRKGPAGCLVDDEEEDDAGEDYEESVLDAGGDEVDISCLDRPFGRHRRRSRSLRFAPDNCCQAWTERAGKGTAPHGVLDEFAPAAEGFERSAWRTVVIFFPFGYDEGGVR</sequence>
<proteinExistence type="predicted"/>